<feature type="transmembrane region" description="Helical" evidence="8">
    <location>
        <begin position="361"/>
        <end position="380"/>
    </location>
</feature>
<evidence type="ECO:0000313" key="10">
    <source>
        <dbReference type="EMBL" id="TCT35186.1"/>
    </source>
</evidence>
<comment type="caution">
    <text evidence="8">Lacks conserved residue(s) required for the propagation of feature annotation.</text>
</comment>
<dbReference type="Pfam" id="PF07690">
    <property type="entry name" value="MFS_1"/>
    <property type="match status" value="1"/>
</dbReference>
<feature type="transmembrane region" description="Helical" evidence="8">
    <location>
        <begin position="335"/>
        <end position="355"/>
    </location>
</feature>
<keyword evidence="7 8" id="KW-0472">Membrane</keyword>
<dbReference type="InterPro" id="IPR020846">
    <property type="entry name" value="MFS_dom"/>
</dbReference>
<dbReference type="InterPro" id="IPR036259">
    <property type="entry name" value="MFS_trans_sf"/>
</dbReference>
<evidence type="ECO:0000256" key="3">
    <source>
        <dbReference type="ARBA" id="ARBA00022448"/>
    </source>
</evidence>
<sequence>MMALLMALNALAIDIMLPGLQQIGASLGVDDENQRQFVVTAYMIGMGLGQLFFGPLSDRFGRKPALLAGLIVYISASVFAGFVPTFATLLAVRFIQGVGSAATRVIAISVVRDLYGGRGMAEVMSLIMMVFMVIPIIAPTIGQSILFVGEWHLIFLFLALFSACMFVWVLGRLPESLKPADRRAFNVSSILAGFKIVLSNRTATLYILATTSVQACMFGYISSAQQVYIDVFAIGPLFPIAFAGIGVVMSVSALANSRMVGRFGMRRLSQSALIGFTLTMGIWLAVDLLYNGIMPFWMFYGFFAIGWFQFGWLGANFNTLAMEPLGHIAGLGSSILGFTSTAGSALLGSLIGLNFNGTTTPLIIGFFCFAIVTLIITIVAENGKLFQAPNAPD</sequence>
<keyword evidence="5 8" id="KW-0812">Transmembrane</keyword>
<gene>
    <name evidence="10" type="ORF">EDC90_10288</name>
</gene>
<feature type="transmembrane region" description="Helical" evidence="8">
    <location>
        <begin position="227"/>
        <end position="251"/>
    </location>
</feature>
<dbReference type="Gene3D" id="1.20.1720.10">
    <property type="entry name" value="Multidrug resistance protein D"/>
    <property type="match status" value="1"/>
</dbReference>
<dbReference type="PROSITE" id="PS50850">
    <property type="entry name" value="MFS"/>
    <property type="match status" value="1"/>
</dbReference>
<dbReference type="Proteomes" id="UP000295097">
    <property type="component" value="Unassembled WGS sequence"/>
</dbReference>
<dbReference type="PANTHER" id="PTHR23502">
    <property type="entry name" value="MAJOR FACILITATOR SUPERFAMILY"/>
    <property type="match status" value="1"/>
</dbReference>
<name>A0A4R3NSI4_9HYPH</name>
<dbReference type="GO" id="GO:0042910">
    <property type="term" value="F:xenobiotic transmembrane transporter activity"/>
    <property type="evidence" value="ECO:0007669"/>
    <property type="project" value="InterPro"/>
</dbReference>
<comment type="caution">
    <text evidence="10">The sequence shown here is derived from an EMBL/GenBank/DDBJ whole genome shotgun (WGS) entry which is preliminary data.</text>
</comment>
<feature type="domain" description="Major facilitator superfamily (MFS) profile" evidence="9">
    <location>
        <begin position="1"/>
        <end position="383"/>
    </location>
</feature>
<evidence type="ECO:0000313" key="11">
    <source>
        <dbReference type="Proteomes" id="UP000295097"/>
    </source>
</evidence>
<evidence type="ECO:0000256" key="2">
    <source>
        <dbReference type="ARBA" id="ARBA00006236"/>
    </source>
</evidence>
<evidence type="ECO:0000256" key="8">
    <source>
        <dbReference type="RuleBase" id="RU365088"/>
    </source>
</evidence>
<feature type="transmembrane region" description="Helical" evidence="8">
    <location>
        <begin position="36"/>
        <end position="53"/>
    </location>
</feature>
<keyword evidence="6 8" id="KW-1133">Transmembrane helix</keyword>
<dbReference type="CDD" id="cd17320">
    <property type="entry name" value="MFS_MdfA_MDR_like"/>
    <property type="match status" value="1"/>
</dbReference>
<dbReference type="PANTHER" id="PTHR23502:SF132">
    <property type="entry name" value="POLYAMINE TRANSPORTER 2-RELATED"/>
    <property type="match status" value="1"/>
</dbReference>
<dbReference type="SUPFAM" id="SSF103473">
    <property type="entry name" value="MFS general substrate transporter"/>
    <property type="match status" value="1"/>
</dbReference>
<dbReference type="EMBL" id="SMAR01000028">
    <property type="protein sequence ID" value="TCT35186.1"/>
    <property type="molecule type" value="Genomic_DNA"/>
</dbReference>
<evidence type="ECO:0000256" key="7">
    <source>
        <dbReference type="ARBA" id="ARBA00023136"/>
    </source>
</evidence>
<feature type="transmembrane region" description="Helical" evidence="8">
    <location>
        <begin position="153"/>
        <end position="173"/>
    </location>
</feature>
<keyword evidence="3 8" id="KW-0813">Transport</keyword>
<evidence type="ECO:0000256" key="5">
    <source>
        <dbReference type="ARBA" id="ARBA00022692"/>
    </source>
</evidence>
<evidence type="ECO:0000256" key="6">
    <source>
        <dbReference type="ARBA" id="ARBA00022989"/>
    </source>
</evidence>
<dbReference type="InterPro" id="IPR011701">
    <property type="entry name" value="MFS"/>
</dbReference>
<keyword evidence="11" id="KW-1185">Reference proteome</keyword>
<protein>
    <recommendedName>
        <fullName evidence="8">Bcr/CflA family efflux transporter</fullName>
    </recommendedName>
</protein>
<reference evidence="10 11" key="1">
    <citation type="submission" date="2019-03" db="EMBL/GenBank/DDBJ databases">
        <title>Freshwater and sediment microbial communities from various areas in North America, analyzing microbe dynamics in response to fracking.</title>
        <authorList>
            <person name="Lamendella R."/>
        </authorList>
    </citation>
    <scope>NUCLEOTIDE SEQUENCE [LARGE SCALE GENOMIC DNA]</scope>
    <source>
        <strain evidence="10 11">175.2</strain>
    </source>
</reference>
<evidence type="ECO:0000256" key="1">
    <source>
        <dbReference type="ARBA" id="ARBA00004651"/>
    </source>
</evidence>
<dbReference type="InterPro" id="IPR004812">
    <property type="entry name" value="Efflux_drug-R_Bcr/CmlA"/>
</dbReference>
<dbReference type="AlphaFoldDB" id="A0A4R3NSI4"/>
<organism evidence="10 11">
    <name type="scientific">Martelella mediterranea</name>
    <dbReference type="NCBI Taxonomy" id="293089"/>
    <lineage>
        <taxon>Bacteria</taxon>
        <taxon>Pseudomonadati</taxon>
        <taxon>Pseudomonadota</taxon>
        <taxon>Alphaproteobacteria</taxon>
        <taxon>Hyphomicrobiales</taxon>
        <taxon>Aurantimonadaceae</taxon>
        <taxon>Martelella</taxon>
    </lineage>
</organism>
<dbReference type="GO" id="GO:1990961">
    <property type="term" value="P:xenobiotic detoxification by transmembrane export across the plasma membrane"/>
    <property type="evidence" value="ECO:0007669"/>
    <property type="project" value="InterPro"/>
</dbReference>
<dbReference type="GO" id="GO:0005886">
    <property type="term" value="C:plasma membrane"/>
    <property type="evidence" value="ECO:0007669"/>
    <property type="project" value="UniProtKB-SubCell"/>
</dbReference>
<keyword evidence="8" id="KW-0997">Cell inner membrane</keyword>
<dbReference type="OrthoDB" id="9800416at2"/>
<comment type="similarity">
    <text evidence="2 8">Belongs to the major facilitator superfamily. Bcr/CmlA family.</text>
</comment>
<feature type="transmembrane region" description="Helical" evidence="8">
    <location>
        <begin position="272"/>
        <end position="290"/>
    </location>
</feature>
<evidence type="ECO:0000256" key="4">
    <source>
        <dbReference type="ARBA" id="ARBA00022475"/>
    </source>
</evidence>
<feature type="transmembrane region" description="Helical" evidence="8">
    <location>
        <begin position="123"/>
        <end position="147"/>
    </location>
</feature>
<feature type="transmembrane region" description="Helical" evidence="8">
    <location>
        <begin position="65"/>
        <end position="84"/>
    </location>
</feature>
<keyword evidence="4" id="KW-1003">Cell membrane</keyword>
<proteinExistence type="inferred from homology"/>
<accession>A0A4R3NSI4</accession>
<dbReference type="NCBIfam" id="TIGR00710">
    <property type="entry name" value="efflux_Bcr_CflA"/>
    <property type="match status" value="1"/>
</dbReference>
<feature type="transmembrane region" description="Helical" evidence="8">
    <location>
        <begin position="296"/>
        <end position="315"/>
    </location>
</feature>
<comment type="subcellular location">
    <subcellularLocation>
        <location evidence="8">Cell inner membrane</location>
        <topology evidence="8">Multi-pass membrane protein</topology>
    </subcellularLocation>
    <subcellularLocation>
        <location evidence="1">Cell membrane</location>
        <topology evidence="1">Multi-pass membrane protein</topology>
    </subcellularLocation>
</comment>
<evidence type="ECO:0000259" key="9">
    <source>
        <dbReference type="PROSITE" id="PS50850"/>
    </source>
</evidence>
<feature type="transmembrane region" description="Helical" evidence="8">
    <location>
        <begin position="203"/>
        <end position="221"/>
    </location>
</feature>